<keyword evidence="6" id="KW-0479">Metal-binding</keyword>
<dbReference type="GO" id="GO:0006082">
    <property type="term" value="P:organic acid metabolic process"/>
    <property type="evidence" value="ECO:0007669"/>
    <property type="project" value="TreeGrafter"/>
</dbReference>
<dbReference type="InterPro" id="IPR001128">
    <property type="entry name" value="Cyt_P450"/>
</dbReference>
<dbReference type="FunFam" id="1.10.630.10:FF:000238">
    <property type="entry name" value="Cytochrome P450 2A6"/>
    <property type="match status" value="1"/>
</dbReference>
<comment type="caution">
    <text evidence="14">The sequence shown here is derived from an EMBL/GenBank/DDBJ whole genome shotgun (WGS) entry which is preliminary data.</text>
</comment>
<comment type="subcellular location">
    <subcellularLocation>
        <location evidence="3">Endoplasmic reticulum membrane</location>
        <topology evidence="3">Peripheral membrane protein</topology>
    </subcellularLocation>
    <subcellularLocation>
        <location evidence="2">Microsome membrane</location>
        <topology evidence="2">Peripheral membrane protein</topology>
    </subcellularLocation>
</comment>
<evidence type="ECO:0000256" key="13">
    <source>
        <dbReference type="SAM" id="Phobius"/>
    </source>
</evidence>
<keyword evidence="13" id="KW-0812">Transmembrane</keyword>
<evidence type="ECO:0000256" key="6">
    <source>
        <dbReference type="ARBA" id="ARBA00022723"/>
    </source>
</evidence>
<evidence type="ECO:0000256" key="7">
    <source>
        <dbReference type="ARBA" id="ARBA00022824"/>
    </source>
</evidence>
<dbReference type="Pfam" id="PF00067">
    <property type="entry name" value="p450"/>
    <property type="match status" value="1"/>
</dbReference>
<keyword evidence="9" id="KW-0560">Oxidoreductase</keyword>
<organism evidence="14 15">
    <name type="scientific">Eleutherodactylus coqui</name>
    <name type="common">Puerto Rican coqui</name>
    <dbReference type="NCBI Taxonomy" id="57060"/>
    <lineage>
        <taxon>Eukaryota</taxon>
        <taxon>Metazoa</taxon>
        <taxon>Chordata</taxon>
        <taxon>Craniata</taxon>
        <taxon>Vertebrata</taxon>
        <taxon>Euteleostomi</taxon>
        <taxon>Amphibia</taxon>
        <taxon>Batrachia</taxon>
        <taxon>Anura</taxon>
        <taxon>Neobatrachia</taxon>
        <taxon>Hyloidea</taxon>
        <taxon>Eleutherodactylidae</taxon>
        <taxon>Eleutherodactylinae</taxon>
        <taxon>Eleutherodactylus</taxon>
        <taxon>Eleutherodactylus</taxon>
    </lineage>
</organism>
<dbReference type="SUPFAM" id="SSF48264">
    <property type="entry name" value="Cytochrome P450"/>
    <property type="match status" value="1"/>
</dbReference>
<keyword evidence="11" id="KW-0503">Monooxygenase</keyword>
<evidence type="ECO:0000256" key="12">
    <source>
        <dbReference type="ARBA" id="ARBA00023136"/>
    </source>
</evidence>
<dbReference type="GO" id="GO:0020037">
    <property type="term" value="F:heme binding"/>
    <property type="evidence" value="ECO:0007669"/>
    <property type="project" value="InterPro"/>
</dbReference>
<accession>A0A8J6E8F1</accession>
<evidence type="ECO:0000256" key="1">
    <source>
        <dbReference type="ARBA" id="ARBA00001971"/>
    </source>
</evidence>
<dbReference type="PRINTS" id="PR00463">
    <property type="entry name" value="EP450I"/>
</dbReference>
<evidence type="ECO:0000256" key="3">
    <source>
        <dbReference type="ARBA" id="ARBA00004406"/>
    </source>
</evidence>
<sequence length="230" mass="25874">MKIDLLGSAKDMLPLDPVTVLLSIVICILLATILYKQKENVHPNYPPGPKPLPIIGNILNLNVQKPHLSFLELTKKYGPVFSIKIGVEKMVVLCGYDTVKEAFVKEEFLDRPMTPAFMDLTGGYGIAFLNGNNWKTMRQFTVSTLRDFGMGKRSLEEKITEESNCLVQMFKCYKGEPFDNTMAIHAAVANNIVSILLGRRFDYDDPKLQRTIRTVNNCIRILGSPMVMVS</sequence>
<gene>
    <name evidence="14" type="ORF">GDO78_021203</name>
</gene>
<comment type="cofactor">
    <cofactor evidence="1">
        <name>heme</name>
        <dbReference type="ChEBI" id="CHEBI:30413"/>
    </cofactor>
</comment>
<keyword evidence="12 13" id="KW-0472">Membrane</keyword>
<keyword evidence="13" id="KW-1133">Transmembrane helix</keyword>
<proteinExistence type="inferred from homology"/>
<dbReference type="GO" id="GO:0006805">
    <property type="term" value="P:xenobiotic metabolic process"/>
    <property type="evidence" value="ECO:0007669"/>
    <property type="project" value="TreeGrafter"/>
</dbReference>
<keyword evidence="8" id="KW-0492">Microsome</keyword>
<keyword evidence="15" id="KW-1185">Reference proteome</keyword>
<dbReference type="Gene3D" id="1.10.630.10">
    <property type="entry name" value="Cytochrome P450"/>
    <property type="match status" value="1"/>
</dbReference>
<evidence type="ECO:0000256" key="10">
    <source>
        <dbReference type="ARBA" id="ARBA00023004"/>
    </source>
</evidence>
<dbReference type="GO" id="GO:0016712">
    <property type="term" value="F:oxidoreductase activity, acting on paired donors, with incorporation or reduction of molecular oxygen, reduced flavin or flavoprotein as one donor, and incorporation of one atom of oxygen"/>
    <property type="evidence" value="ECO:0007669"/>
    <property type="project" value="TreeGrafter"/>
</dbReference>
<dbReference type="OrthoDB" id="1055148at2759"/>
<dbReference type="GO" id="GO:0005789">
    <property type="term" value="C:endoplasmic reticulum membrane"/>
    <property type="evidence" value="ECO:0007669"/>
    <property type="project" value="UniProtKB-SubCell"/>
</dbReference>
<name>A0A8J6E8F1_ELECQ</name>
<evidence type="ECO:0000256" key="2">
    <source>
        <dbReference type="ARBA" id="ARBA00004174"/>
    </source>
</evidence>
<evidence type="ECO:0000313" key="14">
    <source>
        <dbReference type="EMBL" id="KAG9463737.1"/>
    </source>
</evidence>
<evidence type="ECO:0000256" key="11">
    <source>
        <dbReference type="ARBA" id="ARBA00023033"/>
    </source>
</evidence>
<comment type="similarity">
    <text evidence="4">Belongs to the cytochrome P450 family.</text>
</comment>
<evidence type="ECO:0000256" key="4">
    <source>
        <dbReference type="ARBA" id="ARBA00010617"/>
    </source>
</evidence>
<dbReference type="EMBL" id="WNTK01006081">
    <property type="protein sequence ID" value="KAG9463737.1"/>
    <property type="molecule type" value="Genomic_DNA"/>
</dbReference>
<protein>
    <submittedName>
        <fullName evidence="14">Uncharacterized protein</fullName>
    </submittedName>
</protein>
<keyword evidence="5" id="KW-0349">Heme</keyword>
<reference evidence="14" key="1">
    <citation type="thesis" date="2020" institute="ProQuest LLC" country="789 East Eisenhower Parkway, Ann Arbor, MI, USA">
        <title>Comparative Genomics and Chromosome Evolution.</title>
        <authorList>
            <person name="Mudd A.B."/>
        </authorList>
    </citation>
    <scope>NUCLEOTIDE SEQUENCE</scope>
    <source>
        <strain evidence="14">HN-11 Male</strain>
        <tissue evidence="14">Kidney and liver</tissue>
    </source>
</reference>
<dbReference type="InterPro" id="IPR050182">
    <property type="entry name" value="Cytochrome_P450_fam2"/>
</dbReference>
<dbReference type="InterPro" id="IPR036396">
    <property type="entry name" value="Cyt_P450_sf"/>
</dbReference>
<dbReference type="InterPro" id="IPR002401">
    <property type="entry name" value="Cyt_P450_E_grp-I"/>
</dbReference>
<keyword evidence="7" id="KW-0256">Endoplasmic reticulum</keyword>
<evidence type="ECO:0000256" key="8">
    <source>
        <dbReference type="ARBA" id="ARBA00022848"/>
    </source>
</evidence>
<dbReference type="GO" id="GO:0005506">
    <property type="term" value="F:iron ion binding"/>
    <property type="evidence" value="ECO:0007669"/>
    <property type="project" value="InterPro"/>
</dbReference>
<keyword evidence="10" id="KW-0408">Iron</keyword>
<evidence type="ECO:0000313" key="15">
    <source>
        <dbReference type="Proteomes" id="UP000770717"/>
    </source>
</evidence>
<evidence type="ECO:0000256" key="9">
    <source>
        <dbReference type="ARBA" id="ARBA00023002"/>
    </source>
</evidence>
<evidence type="ECO:0000256" key="5">
    <source>
        <dbReference type="ARBA" id="ARBA00022617"/>
    </source>
</evidence>
<dbReference type="Proteomes" id="UP000770717">
    <property type="component" value="Unassembled WGS sequence"/>
</dbReference>
<dbReference type="AlphaFoldDB" id="A0A8J6E8F1"/>
<dbReference type="PANTHER" id="PTHR24300">
    <property type="entry name" value="CYTOCHROME P450 508A4-RELATED"/>
    <property type="match status" value="1"/>
</dbReference>
<dbReference type="PANTHER" id="PTHR24300:SF302">
    <property type="entry name" value="CYTOCHROME P450"/>
    <property type="match status" value="1"/>
</dbReference>
<feature type="transmembrane region" description="Helical" evidence="13">
    <location>
        <begin position="18"/>
        <end position="35"/>
    </location>
</feature>